<dbReference type="GO" id="GO:0005886">
    <property type="term" value="C:plasma membrane"/>
    <property type="evidence" value="ECO:0007669"/>
    <property type="project" value="TreeGrafter"/>
</dbReference>
<dbReference type="PANTHER" id="PTHR45772">
    <property type="entry name" value="CONSERVED COMPONENT OF ABC TRANSPORTER FOR NATURAL AMINO ACIDS-RELATED"/>
    <property type="match status" value="1"/>
</dbReference>
<dbReference type="PANTHER" id="PTHR45772:SF7">
    <property type="entry name" value="AMINO ACID ABC TRANSPORTER ATP-BINDING PROTEIN"/>
    <property type="match status" value="1"/>
</dbReference>
<dbReference type="InterPro" id="IPR003439">
    <property type="entry name" value="ABC_transporter-like_ATP-bd"/>
</dbReference>
<dbReference type="GO" id="GO:0042941">
    <property type="term" value="P:D-alanine transmembrane transport"/>
    <property type="evidence" value="ECO:0007669"/>
    <property type="project" value="TreeGrafter"/>
</dbReference>
<dbReference type="InterPro" id="IPR003593">
    <property type="entry name" value="AAA+_ATPase"/>
</dbReference>
<dbReference type="GO" id="GO:0005304">
    <property type="term" value="F:L-valine transmembrane transporter activity"/>
    <property type="evidence" value="ECO:0007669"/>
    <property type="project" value="TreeGrafter"/>
</dbReference>
<dbReference type="InterPro" id="IPR051120">
    <property type="entry name" value="ABC_AA/LPS_Transport"/>
</dbReference>
<feature type="domain" description="ABC transporter" evidence="4">
    <location>
        <begin position="11"/>
        <end position="252"/>
    </location>
</feature>
<dbReference type="GO" id="GO:1903806">
    <property type="term" value="P:L-isoleucine import across plasma membrane"/>
    <property type="evidence" value="ECO:0007669"/>
    <property type="project" value="TreeGrafter"/>
</dbReference>
<gene>
    <name evidence="5" type="ORF">QV13_06830</name>
</gene>
<evidence type="ECO:0000313" key="5">
    <source>
        <dbReference type="EMBL" id="OCX21567.1"/>
    </source>
</evidence>
<dbReference type="GO" id="GO:1903805">
    <property type="term" value="P:L-valine import across plasma membrane"/>
    <property type="evidence" value="ECO:0007669"/>
    <property type="project" value="TreeGrafter"/>
</dbReference>
<name>A0A1C2E3J0_9HYPH</name>
<sequence length="267" mass="28945">MTNSSNVGRILSVEGLTKRYGAMAAVSDLTFAVRPGEVLGIGGPNGAGKTTLFDTISGVSRPTAGRVVFDGHDISSHSAPQICHLGIGRTFQLNAVFETMTVRENLQSCAYFGTRKRIIPWLRFDRQAEEQADEAMEVTGLQDLAETRASKLPILQRKLLMTACAIASRPKLLLLDEPVGGLNANEIDLCAKVFRRLRDFHGMTIVLIEHIMSFMVALSDNILILHHGRKLYEGPATGLAEDREVVEVYLGAAGATAVKAAANERQA</sequence>
<dbReference type="STRING" id="1566387.QV13_06830"/>
<dbReference type="GO" id="GO:0015192">
    <property type="term" value="F:L-phenylalanine transmembrane transporter activity"/>
    <property type="evidence" value="ECO:0007669"/>
    <property type="project" value="TreeGrafter"/>
</dbReference>
<evidence type="ECO:0000313" key="6">
    <source>
        <dbReference type="Proteomes" id="UP000094412"/>
    </source>
</evidence>
<evidence type="ECO:0000256" key="1">
    <source>
        <dbReference type="ARBA" id="ARBA00022448"/>
    </source>
</evidence>
<proteinExistence type="predicted"/>
<protein>
    <recommendedName>
        <fullName evidence="4">ABC transporter domain-containing protein</fullName>
    </recommendedName>
</protein>
<evidence type="ECO:0000259" key="4">
    <source>
        <dbReference type="PROSITE" id="PS50893"/>
    </source>
</evidence>
<dbReference type="GO" id="GO:0005524">
    <property type="term" value="F:ATP binding"/>
    <property type="evidence" value="ECO:0007669"/>
    <property type="project" value="UniProtKB-KW"/>
</dbReference>
<dbReference type="OrthoDB" id="9779872at2"/>
<comment type="caution">
    <text evidence="5">The sequence shown here is derived from an EMBL/GenBank/DDBJ whole genome shotgun (WGS) entry which is preliminary data.</text>
</comment>
<dbReference type="Pfam" id="PF00005">
    <property type="entry name" value="ABC_tran"/>
    <property type="match status" value="1"/>
</dbReference>
<dbReference type="InterPro" id="IPR027417">
    <property type="entry name" value="P-loop_NTPase"/>
</dbReference>
<keyword evidence="1" id="KW-0813">Transport</keyword>
<dbReference type="SMART" id="SM00382">
    <property type="entry name" value="AAA"/>
    <property type="match status" value="1"/>
</dbReference>
<dbReference type="PROSITE" id="PS50893">
    <property type="entry name" value="ABC_TRANSPORTER_2"/>
    <property type="match status" value="1"/>
</dbReference>
<dbReference type="CDD" id="cd03219">
    <property type="entry name" value="ABC_Mj1267_LivG_branched"/>
    <property type="match status" value="1"/>
</dbReference>
<evidence type="ECO:0000256" key="2">
    <source>
        <dbReference type="ARBA" id="ARBA00022741"/>
    </source>
</evidence>
<keyword evidence="6" id="KW-1185">Reference proteome</keyword>
<keyword evidence="3" id="KW-0067">ATP-binding</keyword>
<keyword evidence="2" id="KW-0547">Nucleotide-binding</keyword>
<dbReference type="GO" id="GO:0015808">
    <property type="term" value="P:L-alanine transport"/>
    <property type="evidence" value="ECO:0007669"/>
    <property type="project" value="TreeGrafter"/>
</dbReference>
<dbReference type="AlphaFoldDB" id="A0A1C2E3J0"/>
<organism evidence="5 6">
    <name type="scientific">Mesorhizobium hungaricum</name>
    <dbReference type="NCBI Taxonomy" id="1566387"/>
    <lineage>
        <taxon>Bacteria</taxon>
        <taxon>Pseudomonadati</taxon>
        <taxon>Pseudomonadota</taxon>
        <taxon>Alphaproteobacteria</taxon>
        <taxon>Hyphomicrobiales</taxon>
        <taxon>Phyllobacteriaceae</taxon>
        <taxon>Mesorhizobium</taxon>
    </lineage>
</organism>
<accession>A0A1C2E3J0</accession>
<dbReference type="EMBL" id="MDEO01000028">
    <property type="protein sequence ID" value="OCX21567.1"/>
    <property type="molecule type" value="Genomic_DNA"/>
</dbReference>
<dbReference type="Proteomes" id="UP000094412">
    <property type="component" value="Unassembled WGS sequence"/>
</dbReference>
<dbReference type="GO" id="GO:0015188">
    <property type="term" value="F:L-isoleucine transmembrane transporter activity"/>
    <property type="evidence" value="ECO:0007669"/>
    <property type="project" value="TreeGrafter"/>
</dbReference>
<dbReference type="Gene3D" id="3.40.50.300">
    <property type="entry name" value="P-loop containing nucleotide triphosphate hydrolases"/>
    <property type="match status" value="1"/>
</dbReference>
<reference evidence="5 6" key="1">
    <citation type="submission" date="2016-08" db="EMBL/GenBank/DDBJ databases">
        <title>Whole genome sequence of Mesorhizobium sp. strain UASWS1009 isolated from industrial sewage.</title>
        <authorList>
            <person name="Crovadore J."/>
            <person name="Calmin G."/>
            <person name="Chablais R."/>
            <person name="Cochard B."/>
            <person name="Lefort F."/>
        </authorList>
    </citation>
    <scope>NUCLEOTIDE SEQUENCE [LARGE SCALE GENOMIC DNA]</scope>
    <source>
        <strain evidence="5 6">UASWS1009</strain>
    </source>
</reference>
<dbReference type="GO" id="GO:0016887">
    <property type="term" value="F:ATP hydrolysis activity"/>
    <property type="evidence" value="ECO:0007669"/>
    <property type="project" value="InterPro"/>
</dbReference>
<dbReference type="SUPFAM" id="SSF52540">
    <property type="entry name" value="P-loop containing nucleoside triphosphate hydrolases"/>
    <property type="match status" value="1"/>
</dbReference>
<evidence type="ECO:0000256" key="3">
    <source>
        <dbReference type="ARBA" id="ARBA00022840"/>
    </source>
</evidence>